<evidence type="ECO:0000256" key="2">
    <source>
        <dbReference type="ARBA" id="ARBA00010621"/>
    </source>
</evidence>
<comment type="caution">
    <text evidence="15">The sequence shown here is derived from an EMBL/GenBank/DDBJ whole genome shotgun (WGS) entry which is preliminary data.</text>
</comment>
<feature type="transmembrane region" description="Helical" evidence="14">
    <location>
        <begin position="27"/>
        <end position="46"/>
    </location>
</feature>
<evidence type="ECO:0000256" key="9">
    <source>
        <dbReference type="ARBA" id="ARBA00023136"/>
    </source>
</evidence>
<organism evidence="15 16">
    <name type="scientific">candidate division WWE3 bacterium RIFOXYD1_FULL_39_9</name>
    <dbReference type="NCBI Taxonomy" id="1802649"/>
    <lineage>
        <taxon>Bacteria</taxon>
        <taxon>Katanobacteria</taxon>
    </lineage>
</organism>
<accession>A0A1F4X8G8</accession>
<feature type="transmembrane region" description="Helical" evidence="14">
    <location>
        <begin position="173"/>
        <end position="195"/>
    </location>
</feature>
<dbReference type="GO" id="GO:0046677">
    <property type="term" value="P:response to antibiotic"/>
    <property type="evidence" value="ECO:0007669"/>
    <property type="project" value="UniProtKB-KW"/>
</dbReference>
<dbReference type="PANTHER" id="PTHR30622">
    <property type="entry name" value="UNDECAPRENYL-DIPHOSPHATASE"/>
    <property type="match status" value="1"/>
</dbReference>
<evidence type="ECO:0000256" key="4">
    <source>
        <dbReference type="ARBA" id="ARBA00021581"/>
    </source>
</evidence>
<keyword evidence="10" id="KW-0046">Antibiotic resistance</keyword>
<gene>
    <name evidence="15" type="ORF">A2619_00775</name>
</gene>
<comment type="catalytic activity">
    <reaction evidence="13">
        <text>di-trans,octa-cis-undecaprenyl diphosphate + H2O = di-trans,octa-cis-undecaprenyl phosphate + phosphate + H(+)</text>
        <dbReference type="Rhea" id="RHEA:28094"/>
        <dbReference type="ChEBI" id="CHEBI:15377"/>
        <dbReference type="ChEBI" id="CHEBI:15378"/>
        <dbReference type="ChEBI" id="CHEBI:43474"/>
        <dbReference type="ChEBI" id="CHEBI:58405"/>
        <dbReference type="ChEBI" id="CHEBI:60392"/>
        <dbReference type="EC" id="3.6.1.27"/>
    </reaction>
</comment>
<evidence type="ECO:0000256" key="12">
    <source>
        <dbReference type="ARBA" id="ARBA00032932"/>
    </source>
</evidence>
<dbReference type="GO" id="GO:0050380">
    <property type="term" value="F:undecaprenyl-diphosphatase activity"/>
    <property type="evidence" value="ECO:0007669"/>
    <property type="project" value="UniProtKB-EC"/>
</dbReference>
<reference evidence="15 16" key="1">
    <citation type="journal article" date="2016" name="Nat. Commun.">
        <title>Thousands of microbial genomes shed light on interconnected biogeochemical processes in an aquifer system.</title>
        <authorList>
            <person name="Anantharaman K."/>
            <person name="Brown C.T."/>
            <person name="Hug L.A."/>
            <person name="Sharon I."/>
            <person name="Castelle C.J."/>
            <person name="Probst A.J."/>
            <person name="Thomas B.C."/>
            <person name="Singh A."/>
            <person name="Wilkins M.J."/>
            <person name="Karaoz U."/>
            <person name="Brodie E.L."/>
            <person name="Williams K.H."/>
            <person name="Hubbard S.S."/>
            <person name="Banfield J.F."/>
        </authorList>
    </citation>
    <scope>NUCLEOTIDE SEQUENCE [LARGE SCALE GENOMIC DNA]</scope>
</reference>
<proteinExistence type="inferred from homology"/>
<evidence type="ECO:0000256" key="14">
    <source>
        <dbReference type="SAM" id="Phobius"/>
    </source>
</evidence>
<dbReference type="HAMAP" id="MF_01006">
    <property type="entry name" value="Undec_diphosphatase"/>
    <property type="match status" value="1"/>
</dbReference>
<dbReference type="PANTHER" id="PTHR30622:SF2">
    <property type="entry name" value="UNDECAPRENYL-DIPHOSPHATASE"/>
    <property type="match status" value="1"/>
</dbReference>
<sequence>LTEFLPISSSGHLIIFPALFHWQEQPLVFDTTMHLATAFALLVFFWRDIWKITLTFFQDFQRFNVKFHKYSTEGSFALKLFVGCLPAGIIGFLFEDTFETTFRSVESVALFLMAGALLMYFADRFHKPTNSNPSYKSSFIVGIFQSLALLPGFSRSGSTISGGMITGMGREQAARFSFLLAVPIVFAAGFFKLISTDWNVVDVSYPVLLGGFMSSFLVGLLAIKVLLAYVKSHSLNLFVAYRILLFFVLMFLIN</sequence>
<dbReference type="Pfam" id="PF02673">
    <property type="entry name" value="BacA"/>
    <property type="match status" value="1"/>
</dbReference>
<keyword evidence="7" id="KW-0378">Hydrolase</keyword>
<name>A0A1F4X8G8_UNCKA</name>
<evidence type="ECO:0000256" key="11">
    <source>
        <dbReference type="ARBA" id="ARBA00032707"/>
    </source>
</evidence>
<evidence type="ECO:0000256" key="5">
    <source>
        <dbReference type="ARBA" id="ARBA00022475"/>
    </source>
</evidence>
<feature type="transmembrane region" description="Helical" evidence="14">
    <location>
        <begin position="100"/>
        <end position="122"/>
    </location>
</feature>
<keyword evidence="6 14" id="KW-0812">Transmembrane</keyword>
<feature type="non-terminal residue" evidence="15">
    <location>
        <position position="1"/>
    </location>
</feature>
<feature type="transmembrane region" description="Helical" evidence="14">
    <location>
        <begin position="207"/>
        <end position="229"/>
    </location>
</feature>
<evidence type="ECO:0000256" key="3">
    <source>
        <dbReference type="ARBA" id="ARBA00012374"/>
    </source>
</evidence>
<dbReference type="Proteomes" id="UP000176815">
    <property type="component" value="Unassembled WGS sequence"/>
</dbReference>
<comment type="similarity">
    <text evidence="2">Belongs to the UppP family.</text>
</comment>
<evidence type="ECO:0000256" key="8">
    <source>
        <dbReference type="ARBA" id="ARBA00022989"/>
    </source>
</evidence>
<feature type="transmembrane region" description="Helical" evidence="14">
    <location>
        <begin position="235"/>
        <end position="253"/>
    </location>
</feature>
<feature type="transmembrane region" description="Helical" evidence="14">
    <location>
        <begin position="76"/>
        <end position="94"/>
    </location>
</feature>
<evidence type="ECO:0000256" key="6">
    <source>
        <dbReference type="ARBA" id="ARBA00022692"/>
    </source>
</evidence>
<evidence type="ECO:0000256" key="7">
    <source>
        <dbReference type="ARBA" id="ARBA00022801"/>
    </source>
</evidence>
<keyword evidence="9 14" id="KW-0472">Membrane</keyword>
<keyword evidence="8 14" id="KW-1133">Transmembrane helix</keyword>
<dbReference type="EMBL" id="MEWG01000010">
    <property type="protein sequence ID" value="OGC77948.1"/>
    <property type="molecule type" value="Genomic_DNA"/>
</dbReference>
<evidence type="ECO:0000313" key="16">
    <source>
        <dbReference type="Proteomes" id="UP000176815"/>
    </source>
</evidence>
<dbReference type="InterPro" id="IPR003824">
    <property type="entry name" value="UppP"/>
</dbReference>
<evidence type="ECO:0000256" key="13">
    <source>
        <dbReference type="ARBA" id="ARBA00047594"/>
    </source>
</evidence>
<keyword evidence="5" id="KW-1003">Cell membrane</keyword>
<evidence type="ECO:0000256" key="1">
    <source>
        <dbReference type="ARBA" id="ARBA00004651"/>
    </source>
</evidence>
<dbReference type="GO" id="GO:0005886">
    <property type="term" value="C:plasma membrane"/>
    <property type="evidence" value="ECO:0007669"/>
    <property type="project" value="UniProtKB-SubCell"/>
</dbReference>
<evidence type="ECO:0000313" key="15">
    <source>
        <dbReference type="EMBL" id="OGC77948.1"/>
    </source>
</evidence>
<dbReference type="EC" id="3.6.1.27" evidence="3"/>
<dbReference type="AlphaFoldDB" id="A0A1F4X8G8"/>
<evidence type="ECO:0000256" key="10">
    <source>
        <dbReference type="ARBA" id="ARBA00023251"/>
    </source>
</evidence>
<comment type="subcellular location">
    <subcellularLocation>
        <location evidence="1">Cell membrane</location>
        <topology evidence="1">Multi-pass membrane protein</topology>
    </subcellularLocation>
</comment>
<protein>
    <recommendedName>
        <fullName evidence="4">Undecaprenyl-diphosphatase</fullName>
        <ecNumber evidence="3">3.6.1.27</ecNumber>
    </recommendedName>
    <alternativeName>
        <fullName evidence="12">Bacitracin resistance protein</fullName>
    </alternativeName>
    <alternativeName>
        <fullName evidence="11">Undecaprenyl pyrophosphate phosphatase</fullName>
    </alternativeName>
</protein>